<keyword evidence="2" id="KW-0496">Mitochondrion</keyword>
<evidence type="ECO:0000256" key="1">
    <source>
        <dbReference type="SAM" id="MobiDB-lite"/>
    </source>
</evidence>
<dbReference type="EMBL" id="K03301">
    <property type="protein sequence ID" value="AAA69855.1"/>
    <property type="molecule type" value="Genomic_DNA"/>
</dbReference>
<dbReference type="EMBL" id="K03302">
    <property type="protein sequence ID" value="AAA69856.1"/>
    <property type="molecule type" value="Genomic_DNA"/>
</dbReference>
<dbReference type="AlphaFoldDB" id="Q7GID8"/>
<dbReference type="EMBL" id="K03303">
    <property type="protein sequence ID" value="AAA69857.1"/>
    <property type="molecule type" value="Genomic_DNA"/>
</dbReference>
<sequence length="27" mass="3100">MMNKKMSGSHDKLLLKMMIGTPPHNKM</sequence>
<accession>Q7GID8</accession>
<protein>
    <submittedName>
        <fullName evidence="2">Uncharacterized protein</fullName>
    </submittedName>
</protein>
<organism evidence="2">
    <name type="scientific">Saccharomyces cerevisiae</name>
    <name type="common">Baker's yeast</name>
    <dbReference type="NCBI Taxonomy" id="4932"/>
    <lineage>
        <taxon>Eukaryota</taxon>
        <taxon>Fungi</taxon>
        <taxon>Dikarya</taxon>
        <taxon>Ascomycota</taxon>
        <taxon>Saccharomycotina</taxon>
        <taxon>Saccharomycetes</taxon>
        <taxon>Saccharomycetales</taxon>
        <taxon>Saccharomycetaceae</taxon>
        <taxon>Saccharomyces</taxon>
    </lineage>
</organism>
<feature type="region of interest" description="Disordered" evidence="1">
    <location>
        <begin position="1"/>
        <end position="27"/>
    </location>
</feature>
<reference evidence="2" key="1">
    <citation type="journal article" date="1984" name="Gene">
        <title>The ori sequences of the mitochondrial genome of a wild-type yeast strain: number, location, orientation and structure.</title>
        <authorList>
            <person name="de Zamaroczy M."/>
            <person name="Faugeron-Fonty G."/>
            <person name="Baldacci G."/>
            <person name="Goursot R."/>
            <person name="Bernardi G."/>
        </authorList>
    </citation>
    <scope>NUCLEOTIDE SEQUENCE</scope>
    <source>
        <strain evidence="2">Wild type strain A</strain>
    </source>
</reference>
<evidence type="ECO:0000313" key="2">
    <source>
        <dbReference type="EMBL" id="AAA69856.1"/>
    </source>
</evidence>
<proteinExistence type="predicted"/>
<name>Q7GID8_YEASX</name>
<geneLocation type="mitochondrion" evidence="2"/>